<comment type="caution">
    <text evidence="1">The sequence shown here is derived from an EMBL/GenBank/DDBJ whole genome shotgun (WGS) entry which is preliminary data.</text>
</comment>
<dbReference type="AlphaFoldDB" id="A0A2T9Y670"/>
<organism evidence="1 2">
    <name type="scientific">Smittium simulii</name>
    <dbReference type="NCBI Taxonomy" id="133385"/>
    <lineage>
        <taxon>Eukaryota</taxon>
        <taxon>Fungi</taxon>
        <taxon>Fungi incertae sedis</taxon>
        <taxon>Zoopagomycota</taxon>
        <taxon>Kickxellomycotina</taxon>
        <taxon>Harpellomycetes</taxon>
        <taxon>Harpellales</taxon>
        <taxon>Legeriomycetaceae</taxon>
        <taxon>Smittium</taxon>
    </lineage>
</organism>
<accession>A0A2T9Y670</accession>
<dbReference type="Proteomes" id="UP000245383">
    <property type="component" value="Unassembled WGS sequence"/>
</dbReference>
<reference evidence="1 2" key="1">
    <citation type="journal article" date="2018" name="MBio">
        <title>Comparative Genomics Reveals the Core Gene Toolbox for the Fungus-Insect Symbiosis.</title>
        <authorList>
            <person name="Wang Y."/>
            <person name="Stata M."/>
            <person name="Wang W."/>
            <person name="Stajich J.E."/>
            <person name="White M.M."/>
            <person name="Moncalvo J.M."/>
        </authorList>
    </citation>
    <scope>NUCLEOTIDE SEQUENCE [LARGE SCALE GENOMIC DNA]</scope>
    <source>
        <strain evidence="1 2">SWE-8-4</strain>
    </source>
</reference>
<dbReference type="STRING" id="133385.A0A2T9Y670"/>
<dbReference type="EMBL" id="MBFR01000444">
    <property type="protein sequence ID" value="PVU87805.1"/>
    <property type="molecule type" value="Genomic_DNA"/>
</dbReference>
<protein>
    <submittedName>
        <fullName evidence="1">Uncharacterized protein</fullName>
    </submittedName>
</protein>
<sequence length="103" mass="11811">MAIVMPTAECNNSSIVSDSTCSATKEPMSKDDSIRSKLNMLENTDSMNHKELKRAANRIADAEKKRKKRAELKKDPIAYAIYLQKERDRNAKRREKLKDVRGK</sequence>
<keyword evidence="2" id="KW-1185">Reference proteome</keyword>
<proteinExistence type="predicted"/>
<evidence type="ECO:0000313" key="1">
    <source>
        <dbReference type="EMBL" id="PVU87805.1"/>
    </source>
</evidence>
<gene>
    <name evidence="1" type="ORF">BB561_006171</name>
</gene>
<name>A0A2T9Y670_9FUNG</name>
<evidence type="ECO:0000313" key="2">
    <source>
        <dbReference type="Proteomes" id="UP000245383"/>
    </source>
</evidence>